<dbReference type="GO" id="GO:0016887">
    <property type="term" value="F:ATP hydrolysis activity"/>
    <property type="evidence" value="ECO:0007669"/>
    <property type="project" value="RHEA"/>
</dbReference>
<evidence type="ECO:0000256" key="11">
    <source>
        <dbReference type="NCBIfam" id="TIGR00665"/>
    </source>
</evidence>
<proteinExistence type="inferred from homology"/>
<dbReference type="GO" id="GO:0005829">
    <property type="term" value="C:cytosol"/>
    <property type="evidence" value="ECO:0007669"/>
    <property type="project" value="TreeGrafter"/>
</dbReference>
<dbReference type="GO" id="GO:0005524">
    <property type="term" value="F:ATP binding"/>
    <property type="evidence" value="ECO:0007669"/>
    <property type="project" value="UniProtKB-UniRule"/>
</dbReference>
<organism evidence="14 15">
    <name type="scientific">Arcanobacterium phocae</name>
    <dbReference type="NCBI Taxonomy" id="131112"/>
    <lineage>
        <taxon>Bacteria</taxon>
        <taxon>Bacillati</taxon>
        <taxon>Actinomycetota</taxon>
        <taxon>Actinomycetes</taxon>
        <taxon>Actinomycetales</taxon>
        <taxon>Actinomycetaceae</taxon>
        <taxon>Arcanobacterium</taxon>
    </lineage>
</organism>
<dbReference type="PANTHER" id="PTHR30153">
    <property type="entry name" value="REPLICATIVE DNA HELICASE DNAB"/>
    <property type="match status" value="1"/>
</dbReference>
<dbReference type="Pfam" id="PF03796">
    <property type="entry name" value="DnaB_C"/>
    <property type="match status" value="1"/>
</dbReference>
<keyword evidence="5 12" id="KW-0378">Hydrolase</keyword>
<dbReference type="SUPFAM" id="SSF52540">
    <property type="entry name" value="P-loop containing nucleoside triphosphate hydrolases"/>
    <property type="match status" value="1"/>
</dbReference>
<accession>A0A1H2LBU3</accession>
<dbReference type="Gene3D" id="3.40.50.300">
    <property type="entry name" value="P-loop containing nucleotide triphosphate hydrolases"/>
    <property type="match status" value="1"/>
</dbReference>
<evidence type="ECO:0000259" key="13">
    <source>
        <dbReference type="PROSITE" id="PS51199"/>
    </source>
</evidence>
<keyword evidence="6 12" id="KW-0347">Helicase</keyword>
<dbReference type="GO" id="GO:0043139">
    <property type="term" value="F:5'-3' DNA helicase activity"/>
    <property type="evidence" value="ECO:0007669"/>
    <property type="project" value="UniProtKB-EC"/>
</dbReference>
<evidence type="ECO:0000313" key="14">
    <source>
        <dbReference type="EMBL" id="SDU78473.1"/>
    </source>
</evidence>
<dbReference type="Proteomes" id="UP000214355">
    <property type="component" value="Chromosome I"/>
</dbReference>
<feature type="domain" description="SF4 helicase" evidence="13">
    <location>
        <begin position="183"/>
        <end position="449"/>
    </location>
</feature>
<evidence type="ECO:0000256" key="12">
    <source>
        <dbReference type="RuleBase" id="RU362085"/>
    </source>
</evidence>
<dbReference type="Gene3D" id="1.10.860.10">
    <property type="entry name" value="DNAb Helicase, Chain A"/>
    <property type="match status" value="1"/>
</dbReference>
<name>A0A1H2LBU3_9ACTO</name>
<evidence type="ECO:0000256" key="7">
    <source>
        <dbReference type="ARBA" id="ARBA00022840"/>
    </source>
</evidence>
<dbReference type="AlphaFoldDB" id="A0A1H2LBU3"/>
<dbReference type="InterPro" id="IPR027417">
    <property type="entry name" value="P-loop_NTPase"/>
</dbReference>
<keyword evidence="8 12" id="KW-0238">DNA-binding</keyword>
<comment type="function">
    <text evidence="12">The main replicative DNA helicase, it participates in initiation and elongation during chromosome replication. Travels ahead of the DNA replisome, separating dsDNA into templates for DNA synthesis. A processive ATP-dependent 5'-3' DNA helicase it has DNA-dependent ATPase activity.</text>
</comment>
<keyword evidence="2 12" id="KW-0639">Primosome</keyword>
<dbReference type="InterPro" id="IPR003593">
    <property type="entry name" value="AAA+_ATPase"/>
</dbReference>
<dbReference type="GO" id="GO:0006269">
    <property type="term" value="P:DNA replication, synthesis of primer"/>
    <property type="evidence" value="ECO:0007669"/>
    <property type="project" value="UniProtKB-UniRule"/>
</dbReference>
<dbReference type="Pfam" id="PF00772">
    <property type="entry name" value="DnaB"/>
    <property type="match status" value="1"/>
</dbReference>
<dbReference type="PROSITE" id="PS51199">
    <property type="entry name" value="SF4_HELICASE"/>
    <property type="match status" value="1"/>
</dbReference>
<evidence type="ECO:0000256" key="6">
    <source>
        <dbReference type="ARBA" id="ARBA00022806"/>
    </source>
</evidence>
<evidence type="ECO:0000256" key="2">
    <source>
        <dbReference type="ARBA" id="ARBA00022515"/>
    </source>
</evidence>
<evidence type="ECO:0000256" key="4">
    <source>
        <dbReference type="ARBA" id="ARBA00022741"/>
    </source>
</evidence>
<evidence type="ECO:0000256" key="3">
    <source>
        <dbReference type="ARBA" id="ARBA00022705"/>
    </source>
</evidence>
<dbReference type="InterPro" id="IPR007692">
    <property type="entry name" value="DNA_helicase_DnaB"/>
</dbReference>
<evidence type="ECO:0000313" key="15">
    <source>
        <dbReference type="Proteomes" id="UP000214355"/>
    </source>
</evidence>
<evidence type="ECO:0000256" key="1">
    <source>
        <dbReference type="ARBA" id="ARBA00008428"/>
    </source>
</evidence>
<dbReference type="CDD" id="cd00984">
    <property type="entry name" value="DnaB_C"/>
    <property type="match status" value="1"/>
</dbReference>
<dbReference type="NCBIfam" id="TIGR00665">
    <property type="entry name" value="DnaB"/>
    <property type="match status" value="1"/>
</dbReference>
<dbReference type="OrthoDB" id="9773982at2"/>
<dbReference type="STRING" id="131112.SAMN04489737_0488"/>
<dbReference type="GO" id="GO:1990077">
    <property type="term" value="C:primosome complex"/>
    <property type="evidence" value="ECO:0007669"/>
    <property type="project" value="UniProtKB-UniRule"/>
</dbReference>
<dbReference type="InterPro" id="IPR016136">
    <property type="entry name" value="DNA_helicase_N/primase_C"/>
</dbReference>
<dbReference type="EMBL" id="LT629804">
    <property type="protein sequence ID" value="SDU78473.1"/>
    <property type="molecule type" value="Genomic_DNA"/>
</dbReference>
<comment type="similarity">
    <text evidence="1 12">Belongs to the helicase family. DnaB subfamily.</text>
</comment>
<reference evidence="15" key="1">
    <citation type="submission" date="2016-10" db="EMBL/GenBank/DDBJ databases">
        <authorList>
            <person name="Varghese N."/>
            <person name="Submissions S."/>
        </authorList>
    </citation>
    <scope>NUCLEOTIDE SEQUENCE [LARGE SCALE GENOMIC DNA]</scope>
    <source>
        <strain evidence="15">DSM 10002</strain>
    </source>
</reference>
<sequence length="451" mass="49964">MSDMSNSQFERTPPHDIEAERSVLGGMMLSKDALADVLEMLDAQDFYRPAHATIFTTILDLFGAGQPADAITVAAELQRQGKLEQIGGRAVLHDLVSAVPTAANASYYAQIVHDQAVLRRLVETGTRIAQLGYTTDGGDVAELLNLAQSEVYAMSDTKTTNDYASLYEIIPGLVEELELNSARDGQLAGLATGFHDLDKVLLGLRPNQMIIVAARPGMGKTTLAMDFCRHIAIKDGKPVAFFSLEMNRNELAMRMLAAESEVWLSKLIAGELEQRDWERISRTLERVASAPLYVDDSPNLTMMEIRSKARRMRQQQKIELIVIDYLQLLTSGGRSPESRQQEVSEFSRSIKLLAKELEIPIIAIAQLNRETERRDSKKPQVSDLRESGSLEQDADVVILINRPKDRDEMGALPPAQIIVGKNRSGPTADDIELEFQGSLTRFANYAAAEDY</sequence>
<keyword evidence="15" id="KW-1185">Reference proteome</keyword>
<evidence type="ECO:0000256" key="10">
    <source>
        <dbReference type="ARBA" id="ARBA00048954"/>
    </source>
</evidence>
<keyword evidence="9" id="KW-0413">Isomerase</keyword>
<evidence type="ECO:0000256" key="9">
    <source>
        <dbReference type="ARBA" id="ARBA00023235"/>
    </source>
</evidence>
<keyword evidence="7 12" id="KW-0067">ATP-binding</keyword>
<dbReference type="InterPro" id="IPR007693">
    <property type="entry name" value="DNA_helicase_DnaB-like_N"/>
</dbReference>
<dbReference type="PANTHER" id="PTHR30153:SF2">
    <property type="entry name" value="REPLICATIVE DNA HELICASE"/>
    <property type="match status" value="1"/>
</dbReference>
<evidence type="ECO:0000256" key="5">
    <source>
        <dbReference type="ARBA" id="ARBA00022801"/>
    </source>
</evidence>
<dbReference type="SMART" id="SM00382">
    <property type="entry name" value="AAA"/>
    <property type="match status" value="1"/>
</dbReference>
<dbReference type="InterPro" id="IPR036185">
    <property type="entry name" value="DNA_heli_DnaB-like_N_sf"/>
</dbReference>
<protein>
    <recommendedName>
        <fullName evidence="11 12">Replicative DNA helicase</fullName>
        <ecNumber evidence="11 12">5.6.2.3</ecNumber>
    </recommendedName>
</protein>
<keyword evidence="4 12" id="KW-0547">Nucleotide-binding</keyword>
<dbReference type="GO" id="GO:0003677">
    <property type="term" value="F:DNA binding"/>
    <property type="evidence" value="ECO:0007669"/>
    <property type="project" value="UniProtKB-UniRule"/>
</dbReference>
<dbReference type="InterPro" id="IPR007694">
    <property type="entry name" value="DNA_helicase_DnaB-like_C"/>
</dbReference>
<evidence type="ECO:0000256" key="8">
    <source>
        <dbReference type="ARBA" id="ARBA00023125"/>
    </source>
</evidence>
<dbReference type="FunFam" id="1.10.860.10:FF:000001">
    <property type="entry name" value="Replicative DNA helicase"/>
    <property type="match status" value="1"/>
</dbReference>
<gene>
    <name evidence="14" type="ORF">SAMN04489737_0488</name>
</gene>
<keyword evidence="3 12" id="KW-0235">DNA replication</keyword>
<comment type="catalytic activity">
    <reaction evidence="10 12">
        <text>ATP + H2O = ADP + phosphate + H(+)</text>
        <dbReference type="Rhea" id="RHEA:13065"/>
        <dbReference type="ChEBI" id="CHEBI:15377"/>
        <dbReference type="ChEBI" id="CHEBI:15378"/>
        <dbReference type="ChEBI" id="CHEBI:30616"/>
        <dbReference type="ChEBI" id="CHEBI:43474"/>
        <dbReference type="ChEBI" id="CHEBI:456216"/>
        <dbReference type="EC" id="5.6.2.3"/>
    </reaction>
</comment>
<dbReference type="EC" id="5.6.2.3" evidence="11 12"/>
<dbReference type="SUPFAM" id="SSF48024">
    <property type="entry name" value="N-terminal domain of DnaB helicase"/>
    <property type="match status" value="1"/>
</dbReference>